<name>A0A3N4HZP1_ASCIM</name>
<sequence>MDGRSTQKVAERIAFSEAVQYHPRFSSEARELALVTARLFKEVQGVTTQEFLAKKDKSGYFFASTKQLDSRGVALDSAAGHVMMVRTGQDMAIKSFNWDKYFIEVCIANWQVVGVRNLTISVDKFKHDEHFICLKKSGRTESLQQVLNGRIPFSKTTSEESEQAF</sequence>
<reference evidence="1 2" key="1">
    <citation type="journal article" date="2018" name="Nat. Ecol. Evol.">
        <title>Pezizomycetes genomes reveal the molecular basis of ectomycorrhizal truffle lifestyle.</title>
        <authorList>
            <person name="Murat C."/>
            <person name="Payen T."/>
            <person name="Noel B."/>
            <person name="Kuo A."/>
            <person name="Morin E."/>
            <person name="Chen J."/>
            <person name="Kohler A."/>
            <person name="Krizsan K."/>
            <person name="Balestrini R."/>
            <person name="Da Silva C."/>
            <person name="Montanini B."/>
            <person name="Hainaut M."/>
            <person name="Levati E."/>
            <person name="Barry K.W."/>
            <person name="Belfiori B."/>
            <person name="Cichocki N."/>
            <person name="Clum A."/>
            <person name="Dockter R.B."/>
            <person name="Fauchery L."/>
            <person name="Guy J."/>
            <person name="Iotti M."/>
            <person name="Le Tacon F."/>
            <person name="Lindquist E.A."/>
            <person name="Lipzen A."/>
            <person name="Malagnac F."/>
            <person name="Mello A."/>
            <person name="Molinier V."/>
            <person name="Miyauchi S."/>
            <person name="Poulain J."/>
            <person name="Riccioni C."/>
            <person name="Rubini A."/>
            <person name="Sitrit Y."/>
            <person name="Splivallo R."/>
            <person name="Traeger S."/>
            <person name="Wang M."/>
            <person name="Zifcakova L."/>
            <person name="Wipf D."/>
            <person name="Zambonelli A."/>
            <person name="Paolocci F."/>
            <person name="Nowrousian M."/>
            <person name="Ottonello S."/>
            <person name="Baldrian P."/>
            <person name="Spatafora J.W."/>
            <person name="Henrissat B."/>
            <person name="Nagy L.G."/>
            <person name="Aury J.M."/>
            <person name="Wincker P."/>
            <person name="Grigoriev I.V."/>
            <person name="Bonfante P."/>
            <person name="Martin F.M."/>
        </authorList>
    </citation>
    <scope>NUCLEOTIDE SEQUENCE [LARGE SCALE GENOMIC DNA]</scope>
    <source>
        <strain evidence="1 2">RN42</strain>
    </source>
</reference>
<proteinExistence type="predicted"/>
<dbReference type="AlphaFoldDB" id="A0A3N4HZP1"/>
<organism evidence="1 2">
    <name type="scientific">Ascobolus immersus RN42</name>
    <dbReference type="NCBI Taxonomy" id="1160509"/>
    <lineage>
        <taxon>Eukaryota</taxon>
        <taxon>Fungi</taxon>
        <taxon>Dikarya</taxon>
        <taxon>Ascomycota</taxon>
        <taxon>Pezizomycotina</taxon>
        <taxon>Pezizomycetes</taxon>
        <taxon>Pezizales</taxon>
        <taxon>Ascobolaceae</taxon>
        <taxon>Ascobolus</taxon>
    </lineage>
</organism>
<gene>
    <name evidence="1" type="ORF">BJ508DRAFT_141777</name>
</gene>
<evidence type="ECO:0000313" key="2">
    <source>
        <dbReference type="Proteomes" id="UP000275078"/>
    </source>
</evidence>
<protein>
    <submittedName>
        <fullName evidence="1">Uncharacterized protein</fullName>
    </submittedName>
</protein>
<dbReference type="EMBL" id="ML119700">
    <property type="protein sequence ID" value="RPA79312.1"/>
    <property type="molecule type" value="Genomic_DNA"/>
</dbReference>
<evidence type="ECO:0000313" key="1">
    <source>
        <dbReference type="EMBL" id="RPA79312.1"/>
    </source>
</evidence>
<keyword evidence="2" id="KW-1185">Reference proteome</keyword>
<accession>A0A3N4HZP1</accession>
<dbReference type="Proteomes" id="UP000275078">
    <property type="component" value="Unassembled WGS sequence"/>
</dbReference>